<dbReference type="InterPro" id="IPR001375">
    <property type="entry name" value="Peptidase_S9_cat"/>
</dbReference>
<dbReference type="InterPro" id="IPR029058">
    <property type="entry name" value="AB_hydrolase_fold"/>
</dbReference>
<proteinExistence type="inferred from homology"/>
<dbReference type="EMBL" id="AMCI01000774">
    <property type="protein sequence ID" value="EJX07851.1"/>
    <property type="molecule type" value="Genomic_DNA"/>
</dbReference>
<organism evidence="7">
    <name type="scientific">gut metagenome</name>
    <dbReference type="NCBI Taxonomy" id="749906"/>
    <lineage>
        <taxon>unclassified sequences</taxon>
        <taxon>metagenomes</taxon>
        <taxon>organismal metagenomes</taxon>
    </lineage>
</organism>
<keyword evidence="3" id="KW-0732">Signal</keyword>
<dbReference type="PANTHER" id="PTHR42776">
    <property type="entry name" value="SERINE PEPTIDASE S9 FAMILY MEMBER"/>
    <property type="match status" value="1"/>
</dbReference>
<dbReference type="AlphaFoldDB" id="J9D560"/>
<dbReference type="GO" id="GO:0004252">
    <property type="term" value="F:serine-type endopeptidase activity"/>
    <property type="evidence" value="ECO:0007669"/>
    <property type="project" value="TreeGrafter"/>
</dbReference>
<dbReference type="Gene3D" id="3.40.50.1820">
    <property type="entry name" value="alpha/beta hydrolase"/>
    <property type="match status" value="1"/>
</dbReference>
<evidence type="ECO:0000256" key="5">
    <source>
        <dbReference type="ARBA" id="ARBA00022825"/>
    </source>
</evidence>
<dbReference type="Pfam" id="PF00326">
    <property type="entry name" value="Peptidase_S9"/>
    <property type="match status" value="1"/>
</dbReference>
<dbReference type="SUPFAM" id="SSF53474">
    <property type="entry name" value="alpha/beta-Hydrolases"/>
    <property type="match status" value="1"/>
</dbReference>
<dbReference type="FunFam" id="2.120.10.30:FF:000079">
    <property type="entry name" value="S9 family peptidase"/>
    <property type="match status" value="1"/>
</dbReference>
<keyword evidence="2" id="KW-0645">Protease</keyword>
<name>J9D560_9ZZZZ</name>
<sequence>MNTSSAALLATALTFATACSEVKQQGPGYEAPIGPQEITIKDGRLTPEALWAMGRIGSPSVSPDGKQIAYTVTYYSVAENRSRTVICCMNADGSNKRQLTESIYSEHSPQWIKGGTKIAFLCAESGGSQVWEMDPDGTHRRILTDFKGDIEGFSFSPDGQKLLFISQIKYGQRTSDLYPDLDKTTGIIVNDLMYKHWDEWVETVPHPYVADFTDNGIAQVKDILEGLPYESPMKPFGGIEQLAWSPDGKKVAFTCRMKTGLAYALSTDSDIYEYDVEKGGFINLCKADAKEKNGQADMAGYDTNPQYSPDGKYIAWQSMEHDGYESDWNRLCVMDRSTGEKTFVSDQFPSNVDGFLWNTDSKSVYFHGVWHGESHIYNIDLSQGNALRQLTNGMYDYASLALCGKDLLTMRHSISEGDEIYALENVDPSSLPVCTIQPEVCTPCSTDQPVQPLVPLKQLTQENKAIYDQLQMGKVEGRWMKTTDGKQMLTWVIYPPHFDPNKKYPTLLFCEGGPQSPVSQFWSYRWNFQIMAANDYIVVAPNRRGLPGFGIEWNEAISGDYGGQCMKDYFTAIDEMAKEPFVDKDRLGCVGASFGGYSVYWMAGHHDKRFKAFIAHDGIFNMEMQYLETEEKWFANWDMGGAYWDKSNATAQRTFANSPHKFVDKWDTPILCIHGEKDYRITANQAMAAFDAAVMRGVPAELLIFPDENHWVLKPQNGVLWQRTFFKWLDKWLK</sequence>
<evidence type="ECO:0000256" key="3">
    <source>
        <dbReference type="ARBA" id="ARBA00022729"/>
    </source>
</evidence>
<reference evidence="7" key="1">
    <citation type="journal article" date="2012" name="PLoS ONE">
        <title>Gene sets for utilization of primary and secondary nutrition supplies in the distal gut of endangered iberian lynx.</title>
        <authorList>
            <person name="Alcaide M."/>
            <person name="Messina E."/>
            <person name="Richter M."/>
            <person name="Bargiela R."/>
            <person name="Peplies J."/>
            <person name="Huws S.A."/>
            <person name="Newbold C.J."/>
            <person name="Golyshin P.N."/>
            <person name="Simon M.A."/>
            <person name="Lopez G."/>
            <person name="Yakimov M.M."/>
            <person name="Ferrer M."/>
        </authorList>
    </citation>
    <scope>NUCLEOTIDE SEQUENCE</scope>
</reference>
<accession>J9D560</accession>
<dbReference type="GO" id="GO:0006508">
    <property type="term" value="P:proteolysis"/>
    <property type="evidence" value="ECO:0007669"/>
    <property type="project" value="UniProtKB-KW"/>
</dbReference>
<dbReference type="InterPro" id="IPR011042">
    <property type="entry name" value="6-blade_b-propeller_TolB-like"/>
</dbReference>
<evidence type="ECO:0000256" key="2">
    <source>
        <dbReference type="ARBA" id="ARBA00022670"/>
    </source>
</evidence>
<dbReference type="PANTHER" id="PTHR42776:SF13">
    <property type="entry name" value="DIPEPTIDYL-PEPTIDASE 5"/>
    <property type="match status" value="1"/>
</dbReference>
<comment type="similarity">
    <text evidence="1">Belongs to the peptidase S9C family.</text>
</comment>
<dbReference type="InterPro" id="IPR011659">
    <property type="entry name" value="WD40"/>
</dbReference>
<comment type="caution">
    <text evidence="7">The sequence shown here is derived from an EMBL/GenBank/DDBJ whole genome shotgun (WGS) entry which is preliminary data.</text>
</comment>
<evidence type="ECO:0000256" key="4">
    <source>
        <dbReference type="ARBA" id="ARBA00022801"/>
    </source>
</evidence>
<dbReference type="Pfam" id="PF07676">
    <property type="entry name" value="PD40"/>
    <property type="match status" value="4"/>
</dbReference>
<evidence type="ECO:0000313" key="7">
    <source>
        <dbReference type="EMBL" id="EJX07851.1"/>
    </source>
</evidence>
<keyword evidence="4" id="KW-0378">Hydrolase</keyword>
<protein>
    <submittedName>
        <fullName evidence="7">Prolyl oligopeptidase family protein</fullName>
    </submittedName>
</protein>
<gene>
    <name evidence="7" type="ORF">EVA_04031</name>
</gene>
<dbReference type="SUPFAM" id="SSF82171">
    <property type="entry name" value="DPP6 N-terminal domain-like"/>
    <property type="match status" value="1"/>
</dbReference>
<dbReference type="Gene3D" id="2.120.10.30">
    <property type="entry name" value="TolB, C-terminal domain"/>
    <property type="match status" value="2"/>
</dbReference>
<evidence type="ECO:0000256" key="1">
    <source>
        <dbReference type="ARBA" id="ARBA00010040"/>
    </source>
</evidence>
<evidence type="ECO:0000259" key="6">
    <source>
        <dbReference type="Pfam" id="PF00326"/>
    </source>
</evidence>
<keyword evidence="5" id="KW-0720">Serine protease</keyword>
<dbReference type="FunFam" id="3.40.50.1820:FF:000028">
    <property type="entry name" value="S9 family peptidase"/>
    <property type="match status" value="1"/>
</dbReference>
<feature type="domain" description="Peptidase S9 prolyl oligopeptidase catalytic" evidence="6">
    <location>
        <begin position="522"/>
        <end position="734"/>
    </location>
</feature>